<organism evidence="9 10">
    <name type="scientific">Cyphellophora attinorum</name>
    <dbReference type="NCBI Taxonomy" id="1664694"/>
    <lineage>
        <taxon>Eukaryota</taxon>
        <taxon>Fungi</taxon>
        <taxon>Dikarya</taxon>
        <taxon>Ascomycota</taxon>
        <taxon>Pezizomycotina</taxon>
        <taxon>Eurotiomycetes</taxon>
        <taxon>Chaetothyriomycetidae</taxon>
        <taxon>Chaetothyriales</taxon>
        <taxon>Cyphellophoraceae</taxon>
        <taxon>Cyphellophora</taxon>
    </lineage>
</organism>
<dbReference type="OrthoDB" id="2849215at2759"/>
<dbReference type="InterPro" id="IPR052427">
    <property type="entry name" value="Glycosyltrans_GT2/GT47"/>
</dbReference>
<dbReference type="SUPFAM" id="SSF53448">
    <property type="entry name" value="Nucleotide-diphospho-sugar transferases"/>
    <property type="match status" value="1"/>
</dbReference>
<evidence type="ECO:0000256" key="5">
    <source>
        <dbReference type="ARBA" id="ARBA00022989"/>
    </source>
</evidence>
<proteinExistence type="predicted"/>
<keyword evidence="5 8" id="KW-1133">Transmembrane helix</keyword>
<dbReference type="Proteomes" id="UP000038010">
    <property type="component" value="Unassembled WGS sequence"/>
</dbReference>
<evidence type="ECO:0000313" key="10">
    <source>
        <dbReference type="Proteomes" id="UP000038010"/>
    </source>
</evidence>
<keyword evidence="2" id="KW-0328">Glycosyltransferase</keyword>
<evidence type="ECO:0000256" key="6">
    <source>
        <dbReference type="ARBA" id="ARBA00023136"/>
    </source>
</evidence>
<reference evidence="9 10" key="1">
    <citation type="submission" date="2015-06" db="EMBL/GenBank/DDBJ databases">
        <title>Draft genome of the ant-associated black yeast Phialophora attae CBS 131958.</title>
        <authorList>
            <person name="Moreno L.F."/>
            <person name="Stielow B.J."/>
            <person name="de Hoog S."/>
            <person name="Vicente V.A."/>
            <person name="Weiss V.A."/>
            <person name="de Vries M."/>
            <person name="Cruz L.M."/>
            <person name="Souza E.M."/>
        </authorList>
    </citation>
    <scope>NUCLEOTIDE SEQUENCE [LARGE SCALE GENOMIC DNA]</scope>
    <source>
        <strain evidence="9 10">CBS 131958</strain>
    </source>
</reference>
<name>A0A0N0NPJ9_9EURO</name>
<keyword evidence="3" id="KW-0808">Transferase</keyword>
<accession>A0A0N0NPJ9</accession>
<dbReference type="PANTHER" id="PTHR47844">
    <property type="entry name" value="SYNTHASE CPS1, PUTATIVE (AFU_ORTHOLOGUE AFUA_7G02500)-RELATED"/>
    <property type="match status" value="1"/>
</dbReference>
<keyword evidence="10" id="KW-1185">Reference proteome</keyword>
<keyword evidence="7" id="KW-0325">Glycoprotein</keyword>
<evidence type="ECO:0000256" key="7">
    <source>
        <dbReference type="ARBA" id="ARBA00023180"/>
    </source>
</evidence>
<dbReference type="AlphaFoldDB" id="A0A0N0NPJ9"/>
<dbReference type="VEuPathDB" id="FungiDB:AB675_9516"/>
<evidence type="ECO:0000256" key="2">
    <source>
        <dbReference type="ARBA" id="ARBA00022676"/>
    </source>
</evidence>
<dbReference type="Pfam" id="PF13641">
    <property type="entry name" value="Glyco_tranf_2_3"/>
    <property type="match status" value="1"/>
</dbReference>
<evidence type="ECO:0000256" key="1">
    <source>
        <dbReference type="ARBA" id="ARBA00004370"/>
    </source>
</evidence>
<sequence length="444" mass="51826">MLGLSYFQGFCLLFFYRYFRLIVNLWSFWTFKPIPIPDNPTLTNKDVTVILPSLDGEGEELERTIKSILANEPFELIVVTVDDNLEKAQKTIAKTPAGQQGRLRCMSIKQANKRRQMARAIPEVKTEIVVFADDDVDWPAKLLQWILAPFESKIYGGVVTCQRLRRAENPSFTQRIYGFLGACTSNAATSIVLQHATWMAEWLDHKFTDGFTTESWFFGRYQLNADDDNFITRWLVNHKHEVYMQYHPECEVKTTLEDNSKFINQCLRWARSNWRSNCTSLFVERNIWYQQPWSTYAVQLTTVTQLAALGDVGLWFLLYKGVADWPEARAHQAYWLLGSWMIFSKFIKLITHFVRYPVDIMLWPVSVLFGWLHGIIKIYALLTLNETTWGSRAGADADNKDRMIRGNRTPFRPEYQYFYEDNNEKIPLREDMISYETRLSAVAA</sequence>
<keyword evidence="6 8" id="KW-0472">Membrane</keyword>
<dbReference type="RefSeq" id="XP_018002592.1">
    <property type="nucleotide sequence ID" value="XM_018150057.1"/>
</dbReference>
<gene>
    <name evidence="9" type="ORF">AB675_9516</name>
</gene>
<feature type="transmembrane region" description="Helical" evidence="8">
    <location>
        <begin position="360"/>
        <end position="382"/>
    </location>
</feature>
<comment type="caution">
    <text evidence="9">The sequence shown here is derived from an EMBL/GenBank/DDBJ whole genome shotgun (WGS) entry which is preliminary data.</text>
</comment>
<evidence type="ECO:0000313" key="9">
    <source>
        <dbReference type="EMBL" id="KPI42629.1"/>
    </source>
</evidence>
<dbReference type="PANTHER" id="PTHR47844:SF1">
    <property type="entry name" value="EXOSTOSIN-LIKE 2"/>
    <property type="match status" value="1"/>
</dbReference>
<dbReference type="Gene3D" id="3.90.550.10">
    <property type="entry name" value="Spore Coat Polysaccharide Biosynthesis Protein SpsA, Chain A"/>
    <property type="match status" value="1"/>
</dbReference>
<comment type="subcellular location">
    <subcellularLocation>
        <location evidence="1">Membrane</location>
    </subcellularLocation>
</comment>
<dbReference type="InterPro" id="IPR029044">
    <property type="entry name" value="Nucleotide-diphossugar_trans"/>
</dbReference>
<dbReference type="GeneID" id="28741937"/>
<dbReference type="STRING" id="1664694.A0A0N0NPJ9"/>
<evidence type="ECO:0000256" key="8">
    <source>
        <dbReference type="SAM" id="Phobius"/>
    </source>
</evidence>
<dbReference type="GO" id="GO:0016020">
    <property type="term" value="C:membrane"/>
    <property type="evidence" value="ECO:0007669"/>
    <property type="project" value="UniProtKB-SubCell"/>
</dbReference>
<keyword evidence="4 8" id="KW-0812">Transmembrane</keyword>
<dbReference type="EMBL" id="LFJN01000007">
    <property type="protein sequence ID" value="KPI42629.1"/>
    <property type="molecule type" value="Genomic_DNA"/>
</dbReference>
<evidence type="ECO:0000256" key="3">
    <source>
        <dbReference type="ARBA" id="ARBA00022679"/>
    </source>
</evidence>
<evidence type="ECO:0000256" key="4">
    <source>
        <dbReference type="ARBA" id="ARBA00022692"/>
    </source>
</evidence>
<dbReference type="GO" id="GO:0016757">
    <property type="term" value="F:glycosyltransferase activity"/>
    <property type="evidence" value="ECO:0007669"/>
    <property type="project" value="UniProtKB-KW"/>
</dbReference>
<protein>
    <submittedName>
        <fullName evidence="9">Uncharacterized protein</fullName>
    </submittedName>
</protein>